<evidence type="ECO:0000313" key="1">
    <source>
        <dbReference type="EMBL" id="EFW13264.1"/>
    </source>
</evidence>
<gene>
    <name evidence="1" type="ORF">CPSG_10133</name>
</gene>
<proteinExistence type="predicted"/>
<organism evidence="2">
    <name type="scientific">Coccidioides posadasii (strain RMSCC 757 / Silveira)</name>
    <name type="common">Valley fever fungus</name>
    <dbReference type="NCBI Taxonomy" id="443226"/>
    <lineage>
        <taxon>Eukaryota</taxon>
        <taxon>Fungi</taxon>
        <taxon>Dikarya</taxon>
        <taxon>Ascomycota</taxon>
        <taxon>Pezizomycotina</taxon>
        <taxon>Eurotiomycetes</taxon>
        <taxon>Eurotiomycetidae</taxon>
        <taxon>Onygenales</taxon>
        <taxon>Onygenaceae</taxon>
        <taxon>Coccidioides</taxon>
    </lineage>
</organism>
<dbReference type="HOGENOM" id="CLU_1618861_0_0_1"/>
<reference evidence="2" key="1">
    <citation type="journal article" date="2010" name="Genome Res.">
        <title>Population genomic sequencing of Coccidioides fungi reveals recent hybridization and transposon control.</title>
        <authorList>
            <person name="Neafsey D.E."/>
            <person name="Barker B.M."/>
            <person name="Sharpton T.J."/>
            <person name="Stajich J.E."/>
            <person name="Park D.J."/>
            <person name="Whiston E."/>
            <person name="Hung C.-Y."/>
            <person name="McMahan C."/>
            <person name="White J."/>
            <person name="Sykes S."/>
            <person name="Heiman D."/>
            <person name="Young S."/>
            <person name="Zeng Q."/>
            <person name="Abouelleil A."/>
            <person name="Aftuck L."/>
            <person name="Bessette D."/>
            <person name="Brown A."/>
            <person name="FitzGerald M."/>
            <person name="Lui A."/>
            <person name="Macdonald J.P."/>
            <person name="Priest M."/>
            <person name="Orbach M.J."/>
            <person name="Galgiani J.N."/>
            <person name="Kirkland T.N."/>
            <person name="Cole G.T."/>
            <person name="Birren B.W."/>
            <person name="Henn M.R."/>
            <person name="Taylor J.W."/>
            <person name="Rounsley S.D."/>
        </authorList>
    </citation>
    <scope>NUCLEOTIDE SEQUENCE [LARGE SCALE GENOMIC DNA]</scope>
    <source>
        <strain evidence="2">RMSCC 757 / Silveira</strain>
    </source>
</reference>
<evidence type="ECO:0000313" key="2">
    <source>
        <dbReference type="Proteomes" id="UP000002497"/>
    </source>
</evidence>
<reference evidence="2" key="2">
    <citation type="submission" date="2010-03" db="EMBL/GenBank/DDBJ databases">
        <title>The genome sequence of Coccidioides posadasii strain Silveira.</title>
        <authorList>
            <consortium name="The Broad Institute Genome Sequencing Center for Infectious Disease"/>
            <person name="Neafsey D."/>
            <person name="Orbach M."/>
            <person name="Henn M.R."/>
            <person name="Cole G.T."/>
            <person name="Galgiani J."/>
            <person name="Gardner M.J."/>
            <person name="Kirkland T.N."/>
            <person name="Taylor J.W."/>
            <person name="Young S.K."/>
            <person name="Zeng Q."/>
            <person name="Koehrsen M."/>
            <person name="Alvarado L."/>
            <person name="Berlin A."/>
            <person name="Borenstein D."/>
            <person name="Chapman S.B."/>
            <person name="Chen Z."/>
            <person name="Engels R."/>
            <person name="Freedman E."/>
            <person name="Gellesch M."/>
            <person name="Goldberg J."/>
            <person name="Griggs A."/>
            <person name="Gujja S."/>
            <person name="Heilman E."/>
            <person name="Heiman D."/>
            <person name="Howarth C."/>
            <person name="Jen D."/>
            <person name="Larson L."/>
            <person name="Mehta T."/>
            <person name="Neiman D."/>
            <person name="Park D."/>
            <person name="Pearson M."/>
            <person name="Richards J."/>
            <person name="Roberts A."/>
            <person name="Saif S."/>
            <person name="Shea T."/>
            <person name="Shenoy N."/>
            <person name="Sisk P."/>
            <person name="Stolte C."/>
            <person name="Sykes S."/>
            <person name="Walk T."/>
            <person name="White J."/>
            <person name="Yandava C."/>
            <person name="Haas B."/>
            <person name="Nusbaum C."/>
            <person name="Birren B."/>
        </authorList>
    </citation>
    <scope>NUCLEOTIDE SEQUENCE [LARGE SCALE GENOMIC DNA]</scope>
    <source>
        <strain evidence="2">RMSCC 757 / Silveira</strain>
    </source>
</reference>
<dbReference type="AlphaFoldDB" id="E9DJY4"/>
<dbReference type="EMBL" id="GL636526">
    <property type="protein sequence ID" value="EFW13264.1"/>
    <property type="molecule type" value="Genomic_DNA"/>
</dbReference>
<sequence>MAGGSYFPFLNSGCKAGFGYRRRTFKGWDHERCKKGRAAMMFPDYRSESGSLWSSQHLYHPTAISGGSGSGRLASCNFLCHDRFVDSDLEYGVQRTLWLAFPAHMHMEEELVKCRKAFPALGTIFLQLLVIRRAVNSYQKHVNLWSLPVSGWAAEALKVKLVTA</sequence>
<accession>E9DJY4</accession>
<dbReference type="VEuPathDB" id="FungiDB:CPSG_10133"/>
<name>E9DJY4_COCPS</name>
<keyword evidence="2" id="KW-1185">Reference proteome</keyword>
<protein>
    <submittedName>
        <fullName evidence="1">Predicted protein</fullName>
    </submittedName>
</protein>
<dbReference type="Proteomes" id="UP000002497">
    <property type="component" value="Unassembled WGS sequence"/>
</dbReference>